<keyword evidence="2" id="KW-1185">Reference proteome</keyword>
<dbReference type="EMBL" id="JBIHSN010000002">
    <property type="protein sequence ID" value="MFH0265288.1"/>
    <property type="molecule type" value="Genomic_DNA"/>
</dbReference>
<evidence type="ECO:0000313" key="2">
    <source>
        <dbReference type="Proteomes" id="UP001607151"/>
    </source>
</evidence>
<comment type="caution">
    <text evidence="1">The sequence shown here is derived from an EMBL/GenBank/DDBJ whole genome shotgun (WGS) entry which is preliminary data.</text>
</comment>
<organism evidence="1 2">
    <name type="scientific">Vibrio rumoiensis</name>
    <dbReference type="NCBI Taxonomy" id="76258"/>
    <lineage>
        <taxon>Bacteria</taxon>
        <taxon>Pseudomonadati</taxon>
        <taxon>Pseudomonadota</taxon>
        <taxon>Gammaproteobacteria</taxon>
        <taxon>Vibrionales</taxon>
        <taxon>Vibrionaceae</taxon>
        <taxon>Vibrio</taxon>
    </lineage>
</organism>
<name>A0ABW7IXT1_9VIBR</name>
<protein>
    <submittedName>
        <fullName evidence="1">Uncharacterized protein</fullName>
    </submittedName>
</protein>
<reference evidence="1 2" key="1">
    <citation type="submission" date="2024-10" db="EMBL/GenBank/DDBJ databases">
        <authorList>
            <person name="Yibar A."/>
            <person name="Saticioglu I.B."/>
            <person name="Duman M."/>
            <person name="Ajmi N."/>
            <person name="Gurler F."/>
            <person name="Ay H."/>
            <person name="Onuk E."/>
            <person name="Guler S."/>
            <person name="Romalde J.L."/>
        </authorList>
    </citation>
    <scope>NUCLEOTIDE SEQUENCE [LARGE SCALE GENOMIC DNA]</scope>
    <source>
        <strain evidence="1 2">14-MA-B</strain>
    </source>
</reference>
<proteinExistence type="predicted"/>
<sequence>MKMMYSGAIDSHGEAFAIILKNFLLKNQDKIEHQLIPNLDYIDPRALNDNGIQIISVSYLGDTRYSLTYQYDWFVFSGCTDTDLKGSDKNKVTFTVLGSGELEFDLSALGH</sequence>
<evidence type="ECO:0000313" key="1">
    <source>
        <dbReference type="EMBL" id="MFH0265288.1"/>
    </source>
</evidence>
<dbReference type="RefSeq" id="WP_089138724.1">
    <property type="nucleotide sequence ID" value="NZ_AP018685.1"/>
</dbReference>
<dbReference type="Proteomes" id="UP001607151">
    <property type="component" value="Unassembled WGS sequence"/>
</dbReference>
<gene>
    <name evidence="1" type="ORF">ACGRQ9_07215</name>
</gene>
<accession>A0ABW7IXT1</accession>